<dbReference type="InterPro" id="IPR029058">
    <property type="entry name" value="AB_hydrolase_fold"/>
</dbReference>
<dbReference type="SUPFAM" id="SSF49785">
    <property type="entry name" value="Galactose-binding domain-like"/>
    <property type="match status" value="1"/>
</dbReference>
<dbReference type="InterPro" id="IPR008979">
    <property type="entry name" value="Galactose-bd-like_sf"/>
</dbReference>
<dbReference type="InterPro" id="IPR050585">
    <property type="entry name" value="Xaa-Pro_dipeptidyl-ppase/CocE"/>
</dbReference>
<dbReference type="SMART" id="SM00939">
    <property type="entry name" value="PepX_C"/>
    <property type="match status" value="1"/>
</dbReference>
<evidence type="ECO:0000259" key="3">
    <source>
        <dbReference type="SMART" id="SM00939"/>
    </source>
</evidence>
<keyword evidence="1 4" id="KW-0378">Hydrolase</keyword>
<gene>
    <name evidence="4" type="ORF">ACFPIH_53315</name>
</gene>
<protein>
    <submittedName>
        <fullName evidence="4">CocE/NonD family hydrolase</fullName>
    </submittedName>
</protein>
<reference evidence="5" key="1">
    <citation type="journal article" date="2019" name="Int. J. Syst. Evol. Microbiol.">
        <title>The Global Catalogue of Microorganisms (GCM) 10K type strain sequencing project: providing services to taxonomists for standard genome sequencing and annotation.</title>
        <authorList>
            <consortium name="The Broad Institute Genomics Platform"/>
            <consortium name="The Broad Institute Genome Sequencing Center for Infectious Disease"/>
            <person name="Wu L."/>
            <person name="Ma J."/>
        </authorList>
    </citation>
    <scope>NUCLEOTIDE SEQUENCE [LARGE SCALE GENOMIC DNA]</scope>
    <source>
        <strain evidence="5">CGMCC 4.7177</strain>
    </source>
</reference>
<evidence type="ECO:0000256" key="1">
    <source>
        <dbReference type="ARBA" id="ARBA00022801"/>
    </source>
</evidence>
<proteinExistence type="predicted"/>
<dbReference type="Gene3D" id="1.10.3020.10">
    <property type="entry name" value="alpha-amino acid ester hydrolase ( Helical cap domain)"/>
    <property type="match status" value="1"/>
</dbReference>
<dbReference type="Pfam" id="PF08530">
    <property type="entry name" value="PepX_C"/>
    <property type="match status" value="1"/>
</dbReference>
<dbReference type="PANTHER" id="PTHR43056:SF10">
    <property type="entry name" value="COCE_NOND FAMILY, PUTATIVE (AFU_ORTHOLOGUE AFUA_7G00600)-RELATED"/>
    <property type="match status" value="1"/>
</dbReference>
<evidence type="ECO:0000256" key="2">
    <source>
        <dbReference type="SAM" id="MobiDB-lite"/>
    </source>
</evidence>
<dbReference type="InterPro" id="IPR000383">
    <property type="entry name" value="Xaa-Pro-like_dom"/>
</dbReference>
<dbReference type="Proteomes" id="UP001595839">
    <property type="component" value="Unassembled WGS sequence"/>
</dbReference>
<dbReference type="Gene3D" id="3.40.50.1820">
    <property type="entry name" value="alpha/beta hydrolase"/>
    <property type="match status" value="1"/>
</dbReference>
<dbReference type="Gene3D" id="2.60.120.260">
    <property type="entry name" value="Galactose-binding domain-like"/>
    <property type="match status" value="1"/>
</dbReference>
<feature type="compositionally biased region" description="Basic and acidic residues" evidence="2">
    <location>
        <begin position="371"/>
        <end position="380"/>
    </location>
</feature>
<dbReference type="GO" id="GO:0016787">
    <property type="term" value="F:hydrolase activity"/>
    <property type="evidence" value="ECO:0007669"/>
    <property type="project" value="UniProtKB-KW"/>
</dbReference>
<evidence type="ECO:0000313" key="4">
    <source>
        <dbReference type="EMBL" id="MFC4508087.1"/>
    </source>
</evidence>
<dbReference type="PANTHER" id="PTHR43056">
    <property type="entry name" value="PEPTIDASE S9 PROLYL OLIGOPEPTIDASE"/>
    <property type="match status" value="1"/>
</dbReference>
<keyword evidence="5" id="KW-1185">Reference proteome</keyword>
<sequence>MPIATRHIGPAPLSAAAEQHMVPMRDGVELATDVYLPASPDRCPTVLVRLPYDKNSRYCFMEQIAAQFTARGYATVVQDVRGKFRSQGETEPFVTESDDGYDTIEWITQQQWSDAVVGMCGDSYFGFTQWAAVTSGHPALKAIVPRVTSMELAVVVPRWHPERIVTLYGAEYLADYWASRDIVYTPIDYDRRPVLEAFEEAFSASGSRSAAFDSCVPHPQPAEPYPRGHPFQAPPVATLHGVGWFDNLLGESMRDYTAMAAHLAWGPLTYLHADSIDHENNQLAHAPVQPENDHSTDDAALRRTVAHYVAPVLEFFDVFLKEEQPVEALPRVRWHLGHGGFRTSTSWPPPRAREMVLYLAEPESAVRDAHGGSLRAHQEAPADPPRAVRWTHDPRDLVPSVTGDPFSALREWVDESELQSRSDVLTFTAAPVSTPLDLAGPVRAELTVDSTAPGMHLFAKLFDVFPDGTAHMLVRGQAVLPPHGGGADVGPAEIDLGHTGYRIRPGHRLRLQLACSDFPHYLWHPGTEENPWLAARGRPSTQTLFLGGGLPGQVWITVLGTEE</sequence>
<organism evidence="4 5">
    <name type="scientific">Streptomyces vulcanius</name>
    <dbReference type="NCBI Taxonomy" id="1441876"/>
    <lineage>
        <taxon>Bacteria</taxon>
        <taxon>Bacillati</taxon>
        <taxon>Actinomycetota</taxon>
        <taxon>Actinomycetes</taxon>
        <taxon>Kitasatosporales</taxon>
        <taxon>Streptomycetaceae</taxon>
        <taxon>Streptomyces</taxon>
    </lineage>
</organism>
<name>A0ABV9B7I9_9ACTN</name>
<dbReference type="NCBIfam" id="TIGR00976">
    <property type="entry name" value="CocE_NonD"/>
    <property type="match status" value="2"/>
</dbReference>
<accession>A0ABV9B7I9</accession>
<dbReference type="InterPro" id="IPR013736">
    <property type="entry name" value="Xaa-Pro_dipept_C"/>
</dbReference>
<dbReference type="SUPFAM" id="SSF53474">
    <property type="entry name" value="alpha/beta-Hydrolases"/>
    <property type="match status" value="1"/>
</dbReference>
<dbReference type="RefSeq" id="WP_381187104.1">
    <property type="nucleotide sequence ID" value="NZ_JBHSFK010000067.1"/>
</dbReference>
<dbReference type="InterPro" id="IPR005674">
    <property type="entry name" value="CocE/Ser_esterase"/>
</dbReference>
<dbReference type="EMBL" id="JBHSFK010000067">
    <property type="protein sequence ID" value="MFC4508087.1"/>
    <property type="molecule type" value="Genomic_DNA"/>
</dbReference>
<feature type="domain" description="Xaa-Pro dipeptidyl-peptidase C-terminal" evidence="3">
    <location>
        <begin position="313"/>
        <end position="555"/>
    </location>
</feature>
<feature type="region of interest" description="Disordered" evidence="2">
    <location>
        <begin position="371"/>
        <end position="395"/>
    </location>
</feature>
<evidence type="ECO:0000313" key="5">
    <source>
        <dbReference type="Proteomes" id="UP001595839"/>
    </source>
</evidence>
<dbReference type="Pfam" id="PF02129">
    <property type="entry name" value="Peptidase_S15"/>
    <property type="match status" value="1"/>
</dbReference>
<comment type="caution">
    <text evidence="4">The sequence shown here is derived from an EMBL/GenBank/DDBJ whole genome shotgun (WGS) entry which is preliminary data.</text>
</comment>